<dbReference type="AlphaFoldDB" id="A0AAV0J3A9"/>
<organism evidence="1 2">
    <name type="scientific">Linum tenue</name>
    <dbReference type="NCBI Taxonomy" id="586396"/>
    <lineage>
        <taxon>Eukaryota</taxon>
        <taxon>Viridiplantae</taxon>
        <taxon>Streptophyta</taxon>
        <taxon>Embryophyta</taxon>
        <taxon>Tracheophyta</taxon>
        <taxon>Spermatophyta</taxon>
        <taxon>Magnoliopsida</taxon>
        <taxon>eudicotyledons</taxon>
        <taxon>Gunneridae</taxon>
        <taxon>Pentapetalae</taxon>
        <taxon>rosids</taxon>
        <taxon>fabids</taxon>
        <taxon>Malpighiales</taxon>
        <taxon>Linaceae</taxon>
        <taxon>Linum</taxon>
    </lineage>
</organism>
<reference evidence="1" key="1">
    <citation type="submission" date="2022-08" db="EMBL/GenBank/DDBJ databases">
        <authorList>
            <person name="Gutierrez-Valencia J."/>
        </authorList>
    </citation>
    <scope>NUCLEOTIDE SEQUENCE</scope>
</reference>
<gene>
    <name evidence="1" type="ORF">LITE_LOCUS12442</name>
</gene>
<dbReference type="Proteomes" id="UP001154282">
    <property type="component" value="Unassembled WGS sequence"/>
</dbReference>
<name>A0AAV0J3A9_9ROSI</name>
<proteinExistence type="predicted"/>
<protein>
    <submittedName>
        <fullName evidence="1">Uncharacterized protein</fullName>
    </submittedName>
</protein>
<sequence length="45" mass="5437">MFIQRLHSLREWTEEGVDPYGSIFEVEQRQEWLPQESDLLPCQTD</sequence>
<keyword evidence="2" id="KW-1185">Reference proteome</keyword>
<accession>A0AAV0J3A9</accession>
<evidence type="ECO:0000313" key="2">
    <source>
        <dbReference type="Proteomes" id="UP001154282"/>
    </source>
</evidence>
<dbReference type="EMBL" id="CAMGYJ010000004">
    <property type="protein sequence ID" value="CAI0404392.1"/>
    <property type="molecule type" value="Genomic_DNA"/>
</dbReference>
<comment type="caution">
    <text evidence="1">The sequence shown here is derived from an EMBL/GenBank/DDBJ whole genome shotgun (WGS) entry which is preliminary data.</text>
</comment>
<evidence type="ECO:0000313" key="1">
    <source>
        <dbReference type="EMBL" id="CAI0404392.1"/>
    </source>
</evidence>